<organism evidence="3 4">
    <name type="scientific">Corynebacterium renale</name>
    <dbReference type="NCBI Taxonomy" id="1724"/>
    <lineage>
        <taxon>Bacteria</taxon>
        <taxon>Bacillati</taxon>
        <taxon>Actinomycetota</taxon>
        <taxon>Actinomycetes</taxon>
        <taxon>Mycobacteriales</taxon>
        <taxon>Corynebacteriaceae</taxon>
        <taxon>Corynebacterium</taxon>
    </lineage>
</organism>
<dbReference type="InterPro" id="IPR002508">
    <property type="entry name" value="MurNAc-LAA_cat"/>
</dbReference>
<dbReference type="SUPFAM" id="SSF47090">
    <property type="entry name" value="PGBD-like"/>
    <property type="match status" value="2"/>
</dbReference>
<feature type="domain" description="MurNAc-LAA" evidence="2">
    <location>
        <begin position="254"/>
        <end position="369"/>
    </location>
</feature>
<evidence type="ECO:0000313" key="4">
    <source>
        <dbReference type="Proteomes" id="UP000221653"/>
    </source>
</evidence>
<dbReference type="Proteomes" id="UP000221653">
    <property type="component" value="Unassembled WGS sequence"/>
</dbReference>
<proteinExistence type="predicted"/>
<evidence type="ECO:0000256" key="1">
    <source>
        <dbReference type="ARBA" id="ARBA00022801"/>
    </source>
</evidence>
<dbReference type="EMBL" id="PDJF01000001">
    <property type="protein sequence ID" value="PFG27654.1"/>
    <property type="molecule type" value="Genomic_DNA"/>
</dbReference>
<dbReference type="InterPro" id="IPR050695">
    <property type="entry name" value="N-acetylmuramoyl_amidase_3"/>
</dbReference>
<sequence>MPQVLRVGDRSPRVAEVRLTFSRLGMLGDYDGPHPTTEGSTTQFADEEQLFDAPLAVIVKAFQQSRGIVPSGNIDELTLRELRGASYSLGARVLVFDEENFVTGDDVSQLQNHLQELGFYTSRIDGVFGTNTETALKSYQLNSGLEPDGVCGDDTVRALSLLGRRITGGSLQSIHEREYVRAAGPSLRGKKIVLDPGLGGDEAGQVVRGKHGSISEEEILWDIAARTRERMEKLGVEVIISRPRGDNPGPRARAAMANAAKADIMISLQADQYPNEKANGCATFYFGSEIGNSSMTGEMLSGYIQREISARTSLTNCGNHARTWELLRLTKMPTVDVVAGYLSNPHDVAVLTDPKQRDAIAEAIVVAVKRLYLLDEDTHATGTYNFSELLEAEHGA</sequence>
<dbReference type="PANTHER" id="PTHR30404:SF0">
    <property type="entry name" value="N-ACETYLMURAMOYL-L-ALANINE AMIDASE AMIC"/>
    <property type="match status" value="1"/>
</dbReference>
<dbReference type="CDD" id="cd02696">
    <property type="entry name" value="MurNAc-LAA"/>
    <property type="match status" value="1"/>
</dbReference>
<dbReference type="GO" id="GO:0030288">
    <property type="term" value="C:outer membrane-bounded periplasmic space"/>
    <property type="evidence" value="ECO:0007669"/>
    <property type="project" value="TreeGrafter"/>
</dbReference>
<dbReference type="RefSeq" id="WP_048381899.1">
    <property type="nucleotide sequence ID" value="NZ_LDYE01000011.1"/>
</dbReference>
<name>A0A2A9DM32_9CORY</name>
<accession>A0A2A9DM32</accession>
<dbReference type="InterPro" id="IPR036365">
    <property type="entry name" value="PGBD-like_sf"/>
</dbReference>
<dbReference type="GO" id="GO:0009253">
    <property type="term" value="P:peptidoglycan catabolic process"/>
    <property type="evidence" value="ECO:0007669"/>
    <property type="project" value="InterPro"/>
</dbReference>
<evidence type="ECO:0000259" key="2">
    <source>
        <dbReference type="SMART" id="SM00646"/>
    </source>
</evidence>
<reference evidence="3 4" key="1">
    <citation type="submission" date="2017-10" db="EMBL/GenBank/DDBJ databases">
        <title>Sequencing the genomes of 1000 actinobacteria strains.</title>
        <authorList>
            <person name="Klenk H.-P."/>
        </authorList>
    </citation>
    <scope>NUCLEOTIDE SEQUENCE [LARGE SCALE GENOMIC DNA]</scope>
    <source>
        <strain evidence="3 4">DSM 20688</strain>
    </source>
</reference>
<dbReference type="SUPFAM" id="SSF53187">
    <property type="entry name" value="Zn-dependent exopeptidases"/>
    <property type="match status" value="1"/>
</dbReference>
<dbReference type="STRING" id="1724.GCA_001044175_00664"/>
<comment type="caution">
    <text evidence="3">The sequence shown here is derived from an EMBL/GenBank/DDBJ whole genome shotgun (WGS) entry which is preliminary data.</text>
</comment>
<dbReference type="InterPro" id="IPR002477">
    <property type="entry name" value="Peptidoglycan-bd-like"/>
</dbReference>
<dbReference type="PANTHER" id="PTHR30404">
    <property type="entry name" value="N-ACETYLMURAMOYL-L-ALANINE AMIDASE"/>
    <property type="match status" value="1"/>
</dbReference>
<dbReference type="AlphaFoldDB" id="A0A2A9DM32"/>
<dbReference type="SMART" id="SM00646">
    <property type="entry name" value="Ami_3"/>
    <property type="match status" value="1"/>
</dbReference>
<dbReference type="Gene3D" id="1.10.101.10">
    <property type="entry name" value="PGBD-like superfamily/PGBD"/>
    <property type="match status" value="2"/>
</dbReference>
<dbReference type="InterPro" id="IPR036366">
    <property type="entry name" value="PGBDSf"/>
</dbReference>
<protein>
    <submittedName>
        <fullName evidence="3">N-acetylmuramoyl-L-alanine amidase</fullName>
    </submittedName>
</protein>
<keyword evidence="4" id="KW-1185">Reference proteome</keyword>
<dbReference type="OrthoDB" id="9810670at2"/>
<dbReference type="GO" id="GO:0008745">
    <property type="term" value="F:N-acetylmuramoyl-L-alanine amidase activity"/>
    <property type="evidence" value="ECO:0007669"/>
    <property type="project" value="InterPro"/>
</dbReference>
<keyword evidence="1" id="KW-0378">Hydrolase</keyword>
<evidence type="ECO:0000313" key="3">
    <source>
        <dbReference type="EMBL" id="PFG27654.1"/>
    </source>
</evidence>
<dbReference type="Pfam" id="PF01520">
    <property type="entry name" value="Amidase_3"/>
    <property type="match status" value="1"/>
</dbReference>
<gene>
    <name evidence="3" type="ORF">ATK06_0730</name>
</gene>
<dbReference type="Pfam" id="PF01471">
    <property type="entry name" value="PG_binding_1"/>
    <property type="match status" value="1"/>
</dbReference>
<dbReference type="Gene3D" id="3.40.630.40">
    <property type="entry name" value="Zn-dependent exopeptidases"/>
    <property type="match status" value="1"/>
</dbReference>